<comment type="caution">
    <text evidence="5">The sequence shown here is derived from an EMBL/GenBank/DDBJ whole genome shotgun (WGS) entry which is preliminary data.</text>
</comment>
<dbReference type="SUPFAM" id="SSF46689">
    <property type="entry name" value="Homeodomain-like"/>
    <property type="match status" value="1"/>
</dbReference>
<sequence>MASEAARGIPHYYLYGDQGADVELDFLHIEPIRDRSGPNDWRIRPHAHPDHMQALLVKEGGGTIRLEERILPISVPGILVVPAGIVHQIDFDPGTDGFVVTAALGCLKAAAASDPRLMGAAERPAVYPLEGTGVSIPAVFDTFEWLHREFIWSAPGRRTAIMAQYMRLLVVMLRLSVTHDDPGIAAPDRDYDLLVRYRALLETHFRSERSLAFYAGDLAVTQARLNTACKARAGKTASDLLYERIVIEAKRYLVYTESSVAQVAHLTGFDDPAYFNRFFTQRVGVSPGAFRKQALHREA</sequence>
<dbReference type="Proteomes" id="UP001208771">
    <property type="component" value="Unassembled WGS sequence"/>
</dbReference>
<keyword evidence="2" id="KW-0238">DNA-binding</keyword>
<reference evidence="5" key="1">
    <citation type="submission" date="2022-07" db="EMBL/GenBank/DDBJ databases">
        <title>Ectorhizobium quercum gen.nov., sp. nov.</title>
        <authorList>
            <person name="Ma T."/>
            <person name="Li Y."/>
        </authorList>
    </citation>
    <scope>NUCLEOTIDE SEQUENCE</scope>
    <source>
        <strain evidence="5">BDR2-2</strain>
    </source>
</reference>
<keyword evidence="1" id="KW-0805">Transcription regulation</keyword>
<evidence type="ECO:0000313" key="6">
    <source>
        <dbReference type="Proteomes" id="UP001208771"/>
    </source>
</evidence>
<dbReference type="EMBL" id="JANFPI010000004">
    <property type="protein sequence ID" value="MCX8998213.1"/>
    <property type="molecule type" value="Genomic_DNA"/>
</dbReference>
<dbReference type="CDD" id="cd06999">
    <property type="entry name" value="cupin_HpaA-like_N"/>
    <property type="match status" value="1"/>
</dbReference>
<keyword evidence="6" id="KW-1185">Reference proteome</keyword>
<dbReference type="GO" id="GO:0003700">
    <property type="term" value="F:DNA-binding transcription factor activity"/>
    <property type="evidence" value="ECO:0007669"/>
    <property type="project" value="InterPro"/>
</dbReference>
<evidence type="ECO:0000259" key="4">
    <source>
        <dbReference type="PROSITE" id="PS01124"/>
    </source>
</evidence>
<dbReference type="InterPro" id="IPR037923">
    <property type="entry name" value="HTH-like"/>
</dbReference>
<dbReference type="PANTHER" id="PTHR43280:SF32">
    <property type="entry name" value="TRANSCRIPTIONAL REGULATORY PROTEIN"/>
    <property type="match status" value="1"/>
</dbReference>
<dbReference type="AlphaFoldDB" id="A0AAE3SVZ9"/>
<dbReference type="InterPro" id="IPR047264">
    <property type="entry name" value="Cupin_HpaA-like_N"/>
</dbReference>
<dbReference type="Gene3D" id="1.10.10.60">
    <property type="entry name" value="Homeodomain-like"/>
    <property type="match status" value="1"/>
</dbReference>
<dbReference type="Gene3D" id="2.60.120.10">
    <property type="entry name" value="Jelly Rolls"/>
    <property type="match status" value="1"/>
</dbReference>
<dbReference type="InterPro" id="IPR018060">
    <property type="entry name" value="HTH_AraC"/>
</dbReference>
<dbReference type="InterPro" id="IPR020449">
    <property type="entry name" value="Tscrpt_reg_AraC-type_HTH"/>
</dbReference>
<dbReference type="PRINTS" id="PR00032">
    <property type="entry name" value="HTHARAC"/>
</dbReference>
<name>A0AAE3SVZ9_9HYPH</name>
<organism evidence="5 6">
    <name type="scientific">Ectorhizobium quercum</name>
    <dbReference type="NCBI Taxonomy" id="2965071"/>
    <lineage>
        <taxon>Bacteria</taxon>
        <taxon>Pseudomonadati</taxon>
        <taxon>Pseudomonadota</taxon>
        <taxon>Alphaproteobacteria</taxon>
        <taxon>Hyphomicrobiales</taxon>
        <taxon>Rhizobiaceae</taxon>
        <taxon>Ectorhizobium</taxon>
    </lineage>
</organism>
<protein>
    <submittedName>
        <fullName evidence="5">Helix-turn-helix domain-containing protein</fullName>
    </submittedName>
</protein>
<feature type="domain" description="HTH araC/xylS-type" evidence="4">
    <location>
        <begin position="195"/>
        <end position="293"/>
    </location>
</feature>
<accession>A0AAE3SVZ9</accession>
<dbReference type="PROSITE" id="PS01124">
    <property type="entry name" value="HTH_ARAC_FAMILY_2"/>
    <property type="match status" value="1"/>
</dbReference>
<evidence type="ECO:0000256" key="3">
    <source>
        <dbReference type="ARBA" id="ARBA00023163"/>
    </source>
</evidence>
<dbReference type="Pfam" id="PF12833">
    <property type="entry name" value="HTH_18"/>
    <property type="match status" value="1"/>
</dbReference>
<dbReference type="GO" id="GO:0043565">
    <property type="term" value="F:sequence-specific DNA binding"/>
    <property type="evidence" value="ECO:0007669"/>
    <property type="project" value="InterPro"/>
</dbReference>
<gene>
    <name evidence="5" type="ORF">NOF55_13960</name>
</gene>
<evidence type="ECO:0000256" key="2">
    <source>
        <dbReference type="ARBA" id="ARBA00023125"/>
    </source>
</evidence>
<proteinExistence type="predicted"/>
<keyword evidence="3" id="KW-0804">Transcription</keyword>
<dbReference type="SUPFAM" id="SSF51215">
    <property type="entry name" value="Regulatory protein AraC"/>
    <property type="match status" value="1"/>
</dbReference>
<dbReference type="InterPro" id="IPR014710">
    <property type="entry name" value="RmlC-like_jellyroll"/>
</dbReference>
<dbReference type="SMART" id="SM00342">
    <property type="entry name" value="HTH_ARAC"/>
    <property type="match status" value="1"/>
</dbReference>
<evidence type="ECO:0000256" key="1">
    <source>
        <dbReference type="ARBA" id="ARBA00023015"/>
    </source>
</evidence>
<dbReference type="InterPro" id="IPR009057">
    <property type="entry name" value="Homeodomain-like_sf"/>
</dbReference>
<dbReference type="PANTHER" id="PTHR43280">
    <property type="entry name" value="ARAC-FAMILY TRANSCRIPTIONAL REGULATOR"/>
    <property type="match status" value="1"/>
</dbReference>
<evidence type="ECO:0000313" key="5">
    <source>
        <dbReference type="EMBL" id="MCX8998213.1"/>
    </source>
</evidence>
<dbReference type="RefSeq" id="WP_306411995.1">
    <property type="nucleotide sequence ID" value="NZ_JANFPI010000004.1"/>
</dbReference>